<dbReference type="EC" id="3.4.-.-" evidence="8"/>
<evidence type="ECO:0000256" key="2">
    <source>
        <dbReference type="ARBA" id="ARBA00022670"/>
    </source>
</evidence>
<gene>
    <name evidence="9" type="ORF">AR1Y2_1063</name>
</gene>
<sequence length="214" mass="24858">MCGRYFIDEETVKKAEELVKMIDISLAGKREIYPSSQAPVILRYGQEMAGELCSWGFDRFDGKGLIINARAETVLEKRMFKKYAQGSRCVIPAAGFYEWSRDKVKHAFYQRQQPDMYMAGILRESKKGQQFVILTTEANESVKEIHSRMPLVLKKDQVEQWVLSDDAVEFLLHQRPGQLEQRRARSGKLRIRAKFQDMIGGVSYENNLYLSYNR</sequence>
<dbReference type="InterPro" id="IPR036590">
    <property type="entry name" value="SRAP-like"/>
</dbReference>
<evidence type="ECO:0000256" key="3">
    <source>
        <dbReference type="ARBA" id="ARBA00022763"/>
    </source>
</evidence>
<proteinExistence type="inferred from homology"/>
<dbReference type="Proteomes" id="UP000298653">
    <property type="component" value="Chromosome"/>
</dbReference>
<keyword evidence="10" id="KW-1185">Reference proteome</keyword>
<dbReference type="GO" id="GO:0008233">
    <property type="term" value="F:peptidase activity"/>
    <property type="evidence" value="ECO:0007669"/>
    <property type="project" value="UniProtKB-KW"/>
</dbReference>
<dbReference type="AlphaFoldDB" id="A0A4P8ID74"/>
<dbReference type="PANTHER" id="PTHR13604:SF0">
    <property type="entry name" value="ABASIC SITE PROCESSING PROTEIN HMCES"/>
    <property type="match status" value="1"/>
</dbReference>
<evidence type="ECO:0000256" key="1">
    <source>
        <dbReference type="ARBA" id="ARBA00008136"/>
    </source>
</evidence>
<keyword evidence="7" id="KW-0456">Lyase</keyword>
<evidence type="ECO:0000256" key="7">
    <source>
        <dbReference type="ARBA" id="ARBA00023239"/>
    </source>
</evidence>
<evidence type="ECO:0000256" key="4">
    <source>
        <dbReference type="ARBA" id="ARBA00022801"/>
    </source>
</evidence>
<keyword evidence="6" id="KW-0238">DNA-binding</keyword>
<protein>
    <recommendedName>
        <fullName evidence="8">Abasic site processing protein</fullName>
        <ecNumber evidence="8">3.4.-.-</ecNumber>
    </recommendedName>
</protein>
<evidence type="ECO:0000313" key="9">
    <source>
        <dbReference type="EMBL" id="QCP34517.1"/>
    </source>
</evidence>
<dbReference type="KEGG" id="arf:AR1Y2_1063"/>
<dbReference type="EMBL" id="CP040058">
    <property type="protein sequence ID" value="QCP34517.1"/>
    <property type="molecule type" value="Genomic_DNA"/>
</dbReference>
<dbReference type="OrthoDB" id="9782620at2"/>
<accession>A0A4P8ID74</accession>
<organism evidence="9 10">
    <name type="scientific">Anaerostipes rhamnosivorans</name>
    <dbReference type="NCBI Taxonomy" id="1229621"/>
    <lineage>
        <taxon>Bacteria</taxon>
        <taxon>Bacillati</taxon>
        <taxon>Bacillota</taxon>
        <taxon>Clostridia</taxon>
        <taxon>Lachnospirales</taxon>
        <taxon>Lachnospiraceae</taxon>
        <taxon>Anaerostipes</taxon>
    </lineage>
</organism>
<keyword evidence="5" id="KW-0190">Covalent protein-DNA linkage</keyword>
<dbReference type="GO" id="GO:0006508">
    <property type="term" value="P:proteolysis"/>
    <property type="evidence" value="ECO:0007669"/>
    <property type="project" value="UniProtKB-KW"/>
</dbReference>
<dbReference type="InterPro" id="IPR003738">
    <property type="entry name" value="SRAP"/>
</dbReference>
<dbReference type="SUPFAM" id="SSF143081">
    <property type="entry name" value="BB1717-like"/>
    <property type="match status" value="1"/>
</dbReference>
<keyword evidence="4 8" id="KW-0378">Hydrolase</keyword>
<evidence type="ECO:0000256" key="5">
    <source>
        <dbReference type="ARBA" id="ARBA00023124"/>
    </source>
</evidence>
<name>A0A4P8ID74_9FIRM</name>
<comment type="similarity">
    <text evidence="1 8">Belongs to the SOS response-associated peptidase family.</text>
</comment>
<dbReference type="PANTHER" id="PTHR13604">
    <property type="entry name" value="DC12-RELATED"/>
    <property type="match status" value="1"/>
</dbReference>
<dbReference type="Gene3D" id="3.90.1680.10">
    <property type="entry name" value="SOS response associated peptidase-like"/>
    <property type="match status" value="1"/>
</dbReference>
<keyword evidence="2 8" id="KW-0645">Protease</keyword>
<reference evidence="9 10" key="1">
    <citation type="submission" date="2019-05" db="EMBL/GenBank/DDBJ databases">
        <title>Complete genome sequencing of Anaerostipes rhamnosivorans.</title>
        <authorList>
            <person name="Bui T.P.N."/>
            <person name="de Vos W.M."/>
        </authorList>
    </citation>
    <scope>NUCLEOTIDE SEQUENCE [LARGE SCALE GENOMIC DNA]</scope>
    <source>
        <strain evidence="9 10">1y2</strain>
    </source>
</reference>
<dbReference type="GO" id="GO:0106300">
    <property type="term" value="P:protein-DNA covalent cross-linking repair"/>
    <property type="evidence" value="ECO:0007669"/>
    <property type="project" value="InterPro"/>
</dbReference>
<dbReference type="GO" id="GO:0003697">
    <property type="term" value="F:single-stranded DNA binding"/>
    <property type="evidence" value="ECO:0007669"/>
    <property type="project" value="InterPro"/>
</dbReference>
<keyword evidence="3" id="KW-0227">DNA damage</keyword>
<evidence type="ECO:0000256" key="8">
    <source>
        <dbReference type="RuleBase" id="RU364100"/>
    </source>
</evidence>
<dbReference type="Pfam" id="PF02586">
    <property type="entry name" value="SRAP"/>
    <property type="match status" value="1"/>
</dbReference>
<dbReference type="GO" id="GO:0016829">
    <property type="term" value="F:lyase activity"/>
    <property type="evidence" value="ECO:0007669"/>
    <property type="project" value="UniProtKB-KW"/>
</dbReference>
<evidence type="ECO:0000256" key="6">
    <source>
        <dbReference type="ARBA" id="ARBA00023125"/>
    </source>
</evidence>
<evidence type="ECO:0000313" key="10">
    <source>
        <dbReference type="Proteomes" id="UP000298653"/>
    </source>
</evidence>
<dbReference type="RefSeq" id="WP_137328047.1">
    <property type="nucleotide sequence ID" value="NZ_CP040058.1"/>
</dbReference>